<dbReference type="InterPro" id="IPR031322">
    <property type="entry name" value="Shikimate/glucono_kinase"/>
</dbReference>
<dbReference type="Pfam" id="PF01202">
    <property type="entry name" value="SKI"/>
    <property type="match status" value="1"/>
</dbReference>
<dbReference type="AlphaFoldDB" id="U2PYR2"/>
<keyword evidence="1" id="KW-0808">Transferase</keyword>
<reference evidence="1" key="1">
    <citation type="submission" date="2013-08" db="EMBL/GenBank/DDBJ databases">
        <authorList>
            <person name="Durkin A.S."/>
            <person name="Haft D.R."/>
            <person name="McCorrison J."/>
            <person name="Torralba M."/>
            <person name="Gillis M."/>
            <person name="Haft D.H."/>
            <person name="Methe B."/>
            <person name="Sutton G."/>
            <person name="Nelson K.E."/>
        </authorList>
    </citation>
    <scope>NUCLEOTIDE SEQUENCE [LARGE SCALE GENOMIC DNA]</scope>
    <source>
        <strain evidence="1">F0233</strain>
    </source>
</reference>
<protein>
    <submittedName>
        <fullName evidence="1">Shikimate kinase</fullName>
    </submittedName>
</protein>
<dbReference type="Proteomes" id="UP000017052">
    <property type="component" value="Unassembled WGS sequence"/>
</dbReference>
<dbReference type="EMBL" id="ACVN02000178">
    <property type="protein sequence ID" value="ERK55660.1"/>
    <property type="molecule type" value="Genomic_DNA"/>
</dbReference>
<proteinExistence type="predicted"/>
<evidence type="ECO:0000313" key="2">
    <source>
        <dbReference type="Proteomes" id="UP000017052"/>
    </source>
</evidence>
<sequence length="91" mass="10117">MTNETGRRALAGHEVAWLPQSVRQGVQRIGDSTHRPLMTGDVAAVLRRLKAERDPLYREVATIRIDTDRRHSGCVAAELAAALGWDEENRA</sequence>
<comment type="caution">
    <text evidence="1">The sequence shown here is derived from an EMBL/GenBank/DDBJ whole genome shotgun (WGS) entry which is preliminary data.</text>
</comment>
<dbReference type="GO" id="GO:0016301">
    <property type="term" value="F:kinase activity"/>
    <property type="evidence" value="ECO:0007669"/>
    <property type="project" value="UniProtKB-KW"/>
</dbReference>
<keyword evidence="1" id="KW-0418">Kinase</keyword>
<dbReference type="InterPro" id="IPR027417">
    <property type="entry name" value="P-loop_NTPase"/>
</dbReference>
<gene>
    <name evidence="1" type="ORF">HMPREF0682_0477</name>
</gene>
<accession>U2PYR2</accession>
<evidence type="ECO:0000313" key="1">
    <source>
        <dbReference type="EMBL" id="ERK55660.1"/>
    </source>
</evidence>
<name>U2PYR2_9ACTN</name>
<organism evidence="1 2">
    <name type="scientific">Propionibacterium acidifaciens F0233</name>
    <dbReference type="NCBI Taxonomy" id="553198"/>
    <lineage>
        <taxon>Bacteria</taxon>
        <taxon>Bacillati</taxon>
        <taxon>Actinomycetota</taxon>
        <taxon>Actinomycetes</taxon>
        <taxon>Propionibacteriales</taxon>
        <taxon>Propionibacteriaceae</taxon>
        <taxon>Propionibacterium</taxon>
    </lineage>
</organism>
<keyword evidence="2" id="KW-1185">Reference proteome</keyword>
<dbReference type="Gene3D" id="3.40.50.300">
    <property type="entry name" value="P-loop containing nucleotide triphosphate hydrolases"/>
    <property type="match status" value="1"/>
</dbReference>